<dbReference type="EMBL" id="JASPKZ010004934">
    <property type="protein sequence ID" value="KAJ9589538.1"/>
    <property type="molecule type" value="Genomic_DNA"/>
</dbReference>
<dbReference type="InterPro" id="IPR013098">
    <property type="entry name" value="Ig_I-set"/>
</dbReference>
<name>A0AAD8A138_DIPPU</name>
<dbReference type="InterPro" id="IPR050958">
    <property type="entry name" value="Cell_Adh-Cytoskel_Orgn"/>
</dbReference>
<dbReference type="Gene3D" id="2.60.40.10">
    <property type="entry name" value="Immunoglobulins"/>
    <property type="match status" value="3"/>
</dbReference>
<evidence type="ECO:0000256" key="2">
    <source>
        <dbReference type="SAM" id="MobiDB-lite"/>
    </source>
</evidence>
<dbReference type="SUPFAM" id="SSF48726">
    <property type="entry name" value="Immunoglobulin"/>
    <property type="match status" value="3"/>
</dbReference>
<keyword evidence="5" id="KW-1185">Reference proteome</keyword>
<dbReference type="InterPro" id="IPR013151">
    <property type="entry name" value="Immunoglobulin_dom"/>
</dbReference>
<feature type="region of interest" description="Disordered" evidence="2">
    <location>
        <begin position="1"/>
        <end position="40"/>
    </location>
</feature>
<dbReference type="FunFam" id="2.60.40.10:FF:000107">
    <property type="entry name" value="Myosin, light chain kinase a"/>
    <property type="match status" value="1"/>
</dbReference>
<dbReference type="PANTHER" id="PTHR45080">
    <property type="entry name" value="CONTACTIN 5"/>
    <property type="match status" value="1"/>
</dbReference>
<dbReference type="Pfam" id="PF07679">
    <property type="entry name" value="I-set"/>
    <property type="match status" value="2"/>
</dbReference>
<evidence type="ECO:0000256" key="1">
    <source>
        <dbReference type="ARBA" id="ARBA00023319"/>
    </source>
</evidence>
<dbReference type="GO" id="GO:0007156">
    <property type="term" value="P:homophilic cell adhesion via plasma membrane adhesion molecules"/>
    <property type="evidence" value="ECO:0007669"/>
    <property type="project" value="TreeGrafter"/>
</dbReference>
<dbReference type="AlphaFoldDB" id="A0AAD8A138"/>
<protein>
    <recommendedName>
        <fullName evidence="3">Ig-like domain-containing protein</fullName>
    </recommendedName>
</protein>
<reference evidence="4" key="1">
    <citation type="journal article" date="2023" name="IScience">
        <title>Live-bearing cockroach genome reveals convergent evolutionary mechanisms linked to viviparity in insects and beyond.</title>
        <authorList>
            <person name="Fouks B."/>
            <person name="Harrison M.C."/>
            <person name="Mikhailova A.A."/>
            <person name="Marchal E."/>
            <person name="English S."/>
            <person name="Carruthers M."/>
            <person name="Jennings E.C."/>
            <person name="Chiamaka E.L."/>
            <person name="Frigard R.A."/>
            <person name="Pippel M."/>
            <person name="Attardo G.M."/>
            <person name="Benoit J.B."/>
            <person name="Bornberg-Bauer E."/>
            <person name="Tobe S.S."/>
        </authorList>
    </citation>
    <scope>NUCLEOTIDE SEQUENCE</scope>
    <source>
        <strain evidence="4">Stay&amp;Tobe</strain>
    </source>
</reference>
<gene>
    <name evidence="4" type="ORF">L9F63_017255</name>
</gene>
<dbReference type="InterPro" id="IPR003598">
    <property type="entry name" value="Ig_sub2"/>
</dbReference>
<dbReference type="SMART" id="SM00409">
    <property type="entry name" value="IG"/>
    <property type="match status" value="3"/>
</dbReference>
<sequence>LSRPSNEEPEYKEDDYANDDYDDGDEDGDDQYTGPPPTMISKPLIIEAHEGDTVSLPCIFTNMGYGHEAWKYSSIWKKEDKFLFTDEHRASGVDKRIMYFRQNNSLVIHNIKKEDAGTFKCIISYSPSLEIQHTVHIFSVQWTKKGKHEGSEVVVLTNEPNITLESVDRKDSGIYECSAENNQGPKVSTSHTNSLDYNHMLLFADVPEINVEEEVVVTGENYDARLKCIVHADPKASVWWLKNGQPISLSDHILSSSEGHAHILDIDKVKSEDFAKYTCKANNTLGSEESKVIEVTGKPGTPRLISAVVGSDGKSLDVEWHIISYSPMVEYKLLYRQAGEK</sequence>
<feature type="non-terminal residue" evidence="4">
    <location>
        <position position="1"/>
    </location>
</feature>
<dbReference type="GO" id="GO:0005886">
    <property type="term" value="C:plasma membrane"/>
    <property type="evidence" value="ECO:0007669"/>
    <property type="project" value="TreeGrafter"/>
</dbReference>
<feature type="domain" description="Ig-like" evidence="3">
    <location>
        <begin position="37"/>
        <end position="132"/>
    </location>
</feature>
<dbReference type="CDD" id="cd00096">
    <property type="entry name" value="Ig"/>
    <property type="match status" value="1"/>
</dbReference>
<organism evidence="4 5">
    <name type="scientific">Diploptera punctata</name>
    <name type="common">Pacific beetle cockroach</name>
    <dbReference type="NCBI Taxonomy" id="6984"/>
    <lineage>
        <taxon>Eukaryota</taxon>
        <taxon>Metazoa</taxon>
        <taxon>Ecdysozoa</taxon>
        <taxon>Arthropoda</taxon>
        <taxon>Hexapoda</taxon>
        <taxon>Insecta</taxon>
        <taxon>Pterygota</taxon>
        <taxon>Neoptera</taxon>
        <taxon>Polyneoptera</taxon>
        <taxon>Dictyoptera</taxon>
        <taxon>Blattodea</taxon>
        <taxon>Blaberoidea</taxon>
        <taxon>Blaberidae</taxon>
        <taxon>Diplopterinae</taxon>
        <taxon>Diploptera</taxon>
    </lineage>
</organism>
<feature type="non-terminal residue" evidence="4">
    <location>
        <position position="341"/>
    </location>
</feature>
<dbReference type="InterPro" id="IPR007110">
    <property type="entry name" value="Ig-like_dom"/>
</dbReference>
<accession>A0AAD8A138</accession>
<evidence type="ECO:0000313" key="5">
    <source>
        <dbReference type="Proteomes" id="UP001233999"/>
    </source>
</evidence>
<dbReference type="PANTHER" id="PTHR45080:SF33">
    <property type="entry name" value="IG-LIKE DOMAIN-CONTAINING PROTEIN"/>
    <property type="match status" value="1"/>
</dbReference>
<dbReference type="InterPro" id="IPR036179">
    <property type="entry name" value="Ig-like_dom_sf"/>
</dbReference>
<evidence type="ECO:0000259" key="3">
    <source>
        <dbReference type="PROSITE" id="PS50835"/>
    </source>
</evidence>
<evidence type="ECO:0000313" key="4">
    <source>
        <dbReference type="EMBL" id="KAJ9589538.1"/>
    </source>
</evidence>
<dbReference type="SMART" id="SM00408">
    <property type="entry name" value="IGc2"/>
    <property type="match status" value="3"/>
</dbReference>
<dbReference type="Proteomes" id="UP001233999">
    <property type="component" value="Unassembled WGS sequence"/>
</dbReference>
<feature type="compositionally biased region" description="Acidic residues" evidence="2">
    <location>
        <begin position="7"/>
        <end position="30"/>
    </location>
</feature>
<feature type="domain" description="Ig-like" evidence="3">
    <location>
        <begin position="139"/>
        <end position="188"/>
    </location>
</feature>
<dbReference type="PROSITE" id="PS50835">
    <property type="entry name" value="IG_LIKE"/>
    <property type="match status" value="3"/>
</dbReference>
<comment type="caution">
    <text evidence="4">The sequence shown here is derived from an EMBL/GenBank/DDBJ whole genome shotgun (WGS) entry which is preliminary data.</text>
</comment>
<dbReference type="Pfam" id="PF00047">
    <property type="entry name" value="ig"/>
    <property type="match status" value="1"/>
</dbReference>
<proteinExistence type="predicted"/>
<dbReference type="InterPro" id="IPR013783">
    <property type="entry name" value="Ig-like_fold"/>
</dbReference>
<keyword evidence="1" id="KW-0393">Immunoglobulin domain</keyword>
<feature type="domain" description="Ig-like" evidence="3">
    <location>
        <begin position="207"/>
        <end position="294"/>
    </location>
</feature>
<dbReference type="InterPro" id="IPR003599">
    <property type="entry name" value="Ig_sub"/>
</dbReference>
<reference evidence="4" key="2">
    <citation type="submission" date="2023-05" db="EMBL/GenBank/DDBJ databases">
        <authorList>
            <person name="Fouks B."/>
        </authorList>
    </citation>
    <scope>NUCLEOTIDE SEQUENCE</scope>
    <source>
        <strain evidence="4">Stay&amp;Tobe</strain>
        <tissue evidence="4">Testes</tissue>
    </source>
</reference>